<comment type="caution">
    <text evidence="2">The sequence shown here is derived from an EMBL/GenBank/DDBJ whole genome shotgun (WGS) entry which is preliminary data.</text>
</comment>
<dbReference type="Proteomes" id="UP000265742">
    <property type="component" value="Unassembled WGS sequence"/>
</dbReference>
<dbReference type="InterPro" id="IPR046231">
    <property type="entry name" value="DUF6264"/>
</dbReference>
<reference evidence="3" key="1">
    <citation type="submission" date="2018-09" db="EMBL/GenBank/DDBJ databases">
        <authorList>
            <person name="Kim I."/>
        </authorList>
    </citation>
    <scope>NUCLEOTIDE SEQUENCE [LARGE SCALE GENOMIC DNA]</scope>
    <source>
        <strain evidence="3">DD4a</strain>
    </source>
</reference>
<protein>
    <submittedName>
        <fullName evidence="2">Uncharacterized protein</fullName>
    </submittedName>
</protein>
<keyword evidence="1" id="KW-1133">Transmembrane helix</keyword>
<dbReference type="AlphaFoldDB" id="A0A3A1U9I0"/>
<name>A0A3A1U9I0_9MICO</name>
<evidence type="ECO:0000313" key="2">
    <source>
        <dbReference type="EMBL" id="RIX30909.1"/>
    </source>
</evidence>
<organism evidence="2 3">
    <name type="scientific">Amnibacterium setariae</name>
    <dbReference type="NCBI Taxonomy" id="2306585"/>
    <lineage>
        <taxon>Bacteria</taxon>
        <taxon>Bacillati</taxon>
        <taxon>Actinomycetota</taxon>
        <taxon>Actinomycetes</taxon>
        <taxon>Micrococcales</taxon>
        <taxon>Microbacteriaceae</taxon>
        <taxon>Amnibacterium</taxon>
    </lineage>
</organism>
<accession>A0A3A1U9I0</accession>
<gene>
    <name evidence="2" type="ORF">D1781_05855</name>
</gene>
<keyword evidence="1" id="KW-0812">Transmembrane</keyword>
<dbReference type="EMBL" id="QXTG01000001">
    <property type="protein sequence ID" value="RIX30909.1"/>
    <property type="molecule type" value="Genomic_DNA"/>
</dbReference>
<keyword evidence="1" id="KW-0472">Membrane</keyword>
<evidence type="ECO:0000313" key="3">
    <source>
        <dbReference type="Proteomes" id="UP000265742"/>
    </source>
</evidence>
<proteinExistence type="predicted"/>
<sequence>MLDGVFREAGYGEYTSTGVATTVGLVVAAVNVLGLVLAIALAVPRLRAHRTAFWIPLVLGLSCAVLTLILVVVAAALDPAFTAHLRAG</sequence>
<feature type="transmembrane region" description="Helical" evidence="1">
    <location>
        <begin position="20"/>
        <end position="41"/>
    </location>
</feature>
<evidence type="ECO:0000256" key="1">
    <source>
        <dbReference type="SAM" id="Phobius"/>
    </source>
</evidence>
<feature type="transmembrane region" description="Helical" evidence="1">
    <location>
        <begin position="53"/>
        <end position="77"/>
    </location>
</feature>
<dbReference type="Pfam" id="PF19779">
    <property type="entry name" value="DUF6264"/>
    <property type="match status" value="1"/>
</dbReference>
<keyword evidence="3" id="KW-1185">Reference proteome</keyword>